<gene>
    <name evidence="2" type="ORF">CALMAC_LOCUS19677</name>
</gene>
<feature type="chain" id="PRO_5024828244" description="Protein TsetseEP domain-containing protein" evidence="1">
    <location>
        <begin position="16"/>
        <end position="182"/>
    </location>
</feature>
<sequence>MTPFLLFGIICTVSAVPVDQSETYAQLFQESENLQKQMDESTSAVLQNLSTYDTYIKNMSDSILAEQLQMIHERIAGMKATLGKRIQKRDTESSVDPHNALMKCVISEDALNRLSEEVNEQIKTCATVAMAEMSNVIGSSMSDAQAFMTLPKIIGSDVQRCGLSNECRWDIAQHSILEALQV</sequence>
<feature type="signal peptide" evidence="1">
    <location>
        <begin position="1"/>
        <end position="15"/>
    </location>
</feature>
<evidence type="ECO:0000313" key="3">
    <source>
        <dbReference type="Proteomes" id="UP000410492"/>
    </source>
</evidence>
<evidence type="ECO:0000313" key="2">
    <source>
        <dbReference type="EMBL" id="VEN62589.1"/>
    </source>
</evidence>
<dbReference type="Proteomes" id="UP000410492">
    <property type="component" value="Unassembled WGS sequence"/>
</dbReference>
<keyword evidence="3" id="KW-1185">Reference proteome</keyword>
<dbReference type="OrthoDB" id="6670296at2759"/>
<keyword evidence="1" id="KW-0732">Signal</keyword>
<evidence type="ECO:0000256" key="1">
    <source>
        <dbReference type="SAM" id="SignalP"/>
    </source>
</evidence>
<evidence type="ECO:0008006" key="4">
    <source>
        <dbReference type="Google" id="ProtNLM"/>
    </source>
</evidence>
<dbReference type="EMBL" id="CAACVG010014003">
    <property type="protein sequence ID" value="VEN62589.1"/>
    <property type="molecule type" value="Genomic_DNA"/>
</dbReference>
<name>A0A653DQU2_CALMS</name>
<dbReference type="AlphaFoldDB" id="A0A653DQU2"/>
<organism evidence="2 3">
    <name type="scientific">Callosobruchus maculatus</name>
    <name type="common">Southern cowpea weevil</name>
    <name type="synonym">Pulse bruchid</name>
    <dbReference type="NCBI Taxonomy" id="64391"/>
    <lineage>
        <taxon>Eukaryota</taxon>
        <taxon>Metazoa</taxon>
        <taxon>Ecdysozoa</taxon>
        <taxon>Arthropoda</taxon>
        <taxon>Hexapoda</taxon>
        <taxon>Insecta</taxon>
        <taxon>Pterygota</taxon>
        <taxon>Neoptera</taxon>
        <taxon>Endopterygota</taxon>
        <taxon>Coleoptera</taxon>
        <taxon>Polyphaga</taxon>
        <taxon>Cucujiformia</taxon>
        <taxon>Chrysomeloidea</taxon>
        <taxon>Chrysomelidae</taxon>
        <taxon>Bruchinae</taxon>
        <taxon>Bruchini</taxon>
        <taxon>Callosobruchus</taxon>
    </lineage>
</organism>
<reference evidence="2 3" key="1">
    <citation type="submission" date="2019-01" db="EMBL/GenBank/DDBJ databases">
        <authorList>
            <person name="Sayadi A."/>
        </authorList>
    </citation>
    <scope>NUCLEOTIDE SEQUENCE [LARGE SCALE GENOMIC DNA]</scope>
</reference>
<proteinExistence type="predicted"/>
<accession>A0A653DQU2</accession>
<protein>
    <recommendedName>
        <fullName evidence="4">Protein TsetseEP domain-containing protein</fullName>
    </recommendedName>
</protein>
<feature type="non-terminal residue" evidence="2">
    <location>
        <position position="182"/>
    </location>
</feature>